<evidence type="ECO:0000256" key="1">
    <source>
        <dbReference type="ARBA" id="ARBA00004651"/>
    </source>
</evidence>
<comment type="catalytic activity">
    <reaction evidence="9">
        <text>ATP + H2O = ADP + phosphate + H(+)</text>
        <dbReference type="Rhea" id="RHEA:13065"/>
        <dbReference type="ChEBI" id="CHEBI:15377"/>
        <dbReference type="ChEBI" id="CHEBI:15378"/>
        <dbReference type="ChEBI" id="CHEBI:30616"/>
        <dbReference type="ChEBI" id="CHEBI:43474"/>
        <dbReference type="ChEBI" id="CHEBI:456216"/>
    </reaction>
</comment>
<evidence type="ECO:0000256" key="7">
    <source>
        <dbReference type="ARBA" id="ARBA00022989"/>
    </source>
</evidence>
<reference evidence="13 14" key="1">
    <citation type="journal article" date="2013" name="Genome Announc.">
        <title>Draft Genome Sequence of the Lignocellulose Decomposer Thermobifida fusca Strain TM51.</title>
        <authorList>
            <person name="Toth A."/>
            <person name="Barna T."/>
            <person name="Nagy I."/>
            <person name="Horvath B."/>
            <person name="Nagy I."/>
            <person name="Tancsics A."/>
            <person name="Kriszt B."/>
            <person name="Baka E."/>
            <person name="Fekete C."/>
            <person name="Kukolya J."/>
        </authorList>
    </citation>
    <scope>NUCLEOTIDE SEQUENCE [LARGE SCALE GENOMIC DNA]</scope>
    <source>
        <strain evidence="13 14">TM51</strain>
    </source>
</reference>
<protein>
    <submittedName>
        <fullName evidence="13">Cation-transporting P-ATPase PacL</fullName>
    </submittedName>
</protein>
<evidence type="ECO:0000259" key="12">
    <source>
        <dbReference type="SMART" id="SM00831"/>
    </source>
</evidence>
<dbReference type="SMART" id="SM00831">
    <property type="entry name" value="Cation_ATPase_N"/>
    <property type="match status" value="1"/>
</dbReference>
<dbReference type="InterPro" id="IPR023298">
    <property type="entry name" value="ATPase_P-typ_TM_dom_sf"/>
</dbReference>
<dbReference type="Pfam" id="PF00689">
    <property type="entry name" value="Cation_ATPase_C"/>
    <property type="match status" value="1"/>
</dbReference>
<dbReference type="Gene3D" id="1.20.1110.10">
    <property type="entry name" value="Calcium-transporting ATPase, transmembrane domain"/>
    <property type="match status" value="1"/>
</dbReference>
<dbReference type="InterPro" id="IPR008250">
    <property type="entry name" value="ATPase_P-typ_transduc_dom_A_sf"/>
</dbReference>
<proteinExistence type="inferred from homology"/>
<keyword evidence="8 11" id="KW-0472">Membrane</keyword>
<keyword evidence="3" id="KW-1003">Cell membrane</keyword>
<dbReference type="GO" id="GO:0005524">
    <property type="term" value="F:ATP binding"/>
    <property type="evidence" value="ECO:0007669"/>
    <property type="project" value="UniProtKB-KW"/>
</dbReference>
<dbReference type="PRINTS" id="PR00119">
    <property type="entry name" value="CATATPASE"/>
</dbReference>
<comment type="subcellular location">
    <subcellularLocation>
        <location evidence="1">Cell membrane</location>
        <topology evidence="1">Multi-pass membrane protein</topology>
    </subcellularLocation>
</comment>
<feature type="transmembrane region" description="Helical" evidence="11">
    <location>
        <begin position="682"/>
        <end position="702"/>
    </location>
</feature>
<evidence type="ECO:0000256" key="10">
    <source>
        <dbReference type="SAM" id="MobiDB-lite"/>
    </source>
</evidence>
<evidence type="ECO:0000313" key="13">
    <source>
        <dbReference type="EMBL" id="EOR70102.1"/>
    </source>
</evidence>
<dbReference type="Gene3D" id="2.70.150.10">
    <property type="entry name" value="Calcium-transporting ATPase, cytoplasmic transduction domain A"/>
    <property type="match status" value="1"/>
</dbReference>
<feature type="transmembrane region" description="Helical" evidence="11">
    <location>
        <begin position="79"/>
        <end position="100"/>
    </location>
</feature>
<dbReference type="PANTHER" id="PTHR43294:SF21">
    <property type="entry name" value="CATION TRANSPORTING ATPASE"/>
    <property type="match status" value="1"/>
</dbReference>
<dbReference type="Pfam" id="PF13246">
    <property type="entry name" value="Cation_ATPase"/>
    <property type="match status" value="1"/>
</dbReference>
<keyword evidence="14" id="KW-1185">Reference proteome</keyword>
<dbReference type="PRINTS" id="PR00120">
    <property type="entry name" value="HATPASE"/>
</dbReference>
<dbReference type="InterPro" id="IPR004014">
    <property type="entry name" value="ATPase_P-typ_cation-transptr_N"/>
</dbReference>
<evidence type="ECO:0000256" key="6">
    <source>
        <dbReference type="ARBA" id="ARBA00022840"/>
    </source>
</evidence>
<feature type="transmembrane region" description="Helical" evidence="11">
    <location>
        <begin position="834"/>
        <end position="852"/>
    </location>
</feature>
<dbReference type="InterPro" id="IPR059000">
    <property type="entry name" value="ATPase_P-type_domA"/>
</dbReference>
<feature type="compositionally biased region" description="Basic and acidic residues" evidence="10">
    <location>
        <begin position="28"/>
        <end position="37"/>
    </location>
</feature>
<evidence type="ECO:0000313" key="14">
    <source>
        <dbReference type="Proteomes" id="UP000014184"/>
    </source>
</evidence>
<dbReference type="GO" id="GO:0016887">
    <property type="term" value="F:ATP hydrolysis activity"/>
    <property type="evidence" value="ECO:0007669"/>
    <property type="project" value="InterPro"/>
</dbReference>
<feature type="region of interest" description="Disordered" evidence="10">
    <location>
        <begin position="1"/>
        <end position="37"/>
    </location>
</feature>
<evidence type="ECO:0000256" key="4">
    <source>
        <dbReference type="ARBA" id="ARBA00022692"/>
    </source>
</evidence>
<dbReference type="SUPFAM" id="SSF56784">
    <property type="entry name" value="HAD-like"/>
    <property type="match status" value="1"/>
</dbReference>
<name>A0A9P2T7K9_THEFU</name>
<dbReference type="PANTHER" id="PTHR43294">
    <property type="entry name" value="SODIUM/POTASSIUM-TRANSPORTING ATPASE SUBUNIT ALPHA"/>
    <property type="match status" value="1"/>
</dbReference>
<dbReference type="SUPFAM" id="SSF81665">
    <property type="entry name" value="Calcium ATPase, transmembrane domain M"/>
    <property type="match status" value="1"/>
</dbReference>
<dbReference type="AlphaFoldDB" id="A0A9P2T7K9"/>
<organism evidence="13 14">
    <name type="scientific">Thermobifida fusca TM51</name>
    <dbReference type="NCBI Taxonomy" id="1169414"/>
    <lineage>
        <taxon>Bacteria</taxon>
        <taxon>Bacillati</taxon>
        <taxon>Actinomycetota</taxon>
        <taxon>Actinomycetes</taxon>
        <taxon>Streptosporangiales</taxon>
        <taxon>Nocardiopsidaceae</taxon>
        <taxon>Thermobifida</taxon>
    </lineage>
</organism>
<evidence type="ECO:0000256" key="9">
    <source>
        <dbReference type="ARBA" id="ARBA00049360"/>
    </source>
</evidence>
<keyword evidence="6" id="KW-0067">ATP-binding</keyword>
<dbReference type="NCBIfam" id="TIGR01494">
    <property type="entry name" value="ATPase_P-type"/>
    <property type="match status" value="1"/>
</dbReference>
<feature type="transmembrane region" description="Helical" evidence="11">
    <location>
        <begin position="228"/>
        <end position="252"/>
    </location>
</feature>
<feature type="transmembrane region" description="Helical" evidence="11">
    <location>
        <begin position="806"/>
        <end position="828"/>
    </location>
</feature>
<dbReference type="InterPro" id="IPR023214">
    <property type="entry name" value="HAD_sf"/>
</dbReference>
<feature type="transmembrane region" description="Helical" evidence="11">
    <location>
        <begin position="47"/>
        <end position="73"/>
    </location>
</feature>
<evidence type="ECO:0000256" key="8">
    <source>
        <dbReference type="ARBA" id="ARBA00023136"/>
    </source>
</evidence>
<dbReference type="InterPro" id="IPR006068">
    <property type="entry name" value="ATPase_P-typ_cation-transptr_C"/>
</dbReference>
<dbReference type="Gene3D" id="3.40.1110.10">
    <property type="entry name" value="Calcium-transporting ATPase, cytoplasmic domain N"/>
    <property type="match status" value="1"/>
</dbReference>
<dbReference type="GO" id="GO:0005886">
    <property type="term" value="C:plasma membrane"/>
    <property type="evidence" value="ECO:0007669"/>
    <property type="project" value="UniProtKB-SubCell"/>
</dbReference>
<comment type="similarity">
    <text evidence="2">Belongs to the cation transport ATPase (P-type) (TC 3.A.3) family. Type IIA subfamily.</text>
</comment>
<dbReference type="Proteomes" id="UP000014184">
    <property type="component" value="Unassembled WGS sequence"/>
</dbReference>
<dbReference type="Gene3D" id="3.40.50.1000">
    <property type="entry name" value="HAD superfamily/HAD-like"/>
    <property type="match status" value="1"/>
</dbReference>
<keyword evidence="4 11" id="KW-0812">Transmembrane</keyword>
<accession>A0A9P2T7K9</accession>
<comment type="caution">
    <text evidence="13">The sequence shown here is derived from an EMBL/GenBank/DDBJ whole genome shotgun (WGS) entry which is preliminary data.</text>
</comment>
<feature type="transmembrane region" description="Helical" evidence="11">
    <location>
        <begin position="761"/>
        <end position="785"/>
    </location>
</feature>
<sequence>MVMTREPQADPLQGRPVPVRSGLTGPDAARRLGHDGRNLVPPPQRTLPFLLLASSFTHSFALLLWAAAALAFIGGLPEAAWAVVTVIVVSGLVGFVLDYWSDRIGQRLRRRAPAAVRVIRDGRQARVNADELVVNDVVLLRAGDRVPADIRLTEVHDFVVVEVGVTGMREMLRCDEGTTVFAGTHVAAGEAEGVVVTTGMWTRLGQDSPLLRHARRPSGPLVENLRDLTAAAAAAATGTALVVFLLTLLVGVPPAEGFLPAVGLAVALVPLGLRSIVHLCLAWAAQRMADAHALVRHSAAVQQLGTVTFLCIPAAGVLTRGEPVAVEVWTPEGTVQVTGTGYAPEGALVGDAAAVAAAHDLALSAALCSSDGYFFTDGQWRPVGDPVEAACHVLAARAGVDVSLAAVERRYPFDPHRRRASAFAKGSVHVKGAPDAVLPRCRAVAGAADASAAMADRGLRVLAVARRDLAAPPEQAEDAERDLTLLGLIGLADPPRSDARTAVTRCRRLGIRLALVTGEDPRTALAVARATGLARPGAPVLHGAELPDDLREIGELLDSDGAVVSRVTPEDRRRVTVALQHRGYTVATTAGGAADDAALRRADVGIAPGYAGADTARDSADLVLLDSGIATVAAALGAGRAIRVTLRRALTYRLTGVVAMATPFLVWAVTGGAVPPALTLGQVLAIGVGVDLLPALALGVGPRGWRALRDPPPDGEFLVDRRLAVRVGGVLGPVEAVTALFTFGVVLWVNGWQWGQSPAPLLLAQASGAAFATIVLGQVAAALACRSETRPFDAVPWRSDPLPRGLGAQLLLLWLFFTAPPLAGWLGSTVPPGFVWPGVVCVVPALLAADTIHKVVRPSQAPG</sequence>
<gene>
    <name evidence="13" type="ORF">TM51_14496</name>
</gene>
<dbReference type="SUPFAM" id="SSF81653">
    <property type="entry name" value="Calcium ATPase, transduction domain A"/>
    <property type="match status" value="1"/>
</dbReference>
<dbReference type="SUPFAM" id="SSF81660">
    <property type="entry name" value="Metal cation-transporting ATPase, ATP-binding domain N"/>
    <property type="match status" value="1"/>
</dbReference>
<keyword evidence="7 11" id="KW-1133">Transmembrane helix</keyword>
<feature type="transmembrane region" description="Helical" evidence="11">
    <location>
        <begin position="258"/>
        <end position="284"/>
    </location>
</feature>
<evidence type="ECO:0000256" key="2">
    <source>
        <dbReference type="ARBA" id="ARBA00005675"/>
    </source>
</evidence>
<dbReference type="EMBL" id="AOSG01000085">
    <property type="protein sequence ID" value="EOR70102.1"/>
    <property type="molecule type" value="Genomic_DNA"/>
</dbReference>
<keyword evidence="5" id="KW-0547">Nucleotide-binding</keyword>
<dbReference type="Pfam" id="PF00122">
    <property type="entry name" value="E1-E2_ATPase"/>
    <property type="match status" value="1"/>
</dbReference>
<evidence type="ECO:0000256" key="3">
    <source>
        <dbReference type="ARBA" id="ARBA00022475"/>
    </source>
</evidence>
<dbReference type="InterPro" id="IPR050510">
    <property type="entry name" value="Cation_transp_ATPase_P-type"/>
</dbReference>
<dbReference type="InterPro" id="IPR001757">
    <property type="entry name" value="P_typ_ATPase"/>
</dbReference>
<dbReference type="InterPro" id="IPR023299">
    <property type="entry name" value="ATPase_P-typ_cyto_dom_N"/>
</dbReference>
<feature type="domain" description="Cation-transporting P-type ATPase N-terminal" evidence="12">
    <location>
        <begin position="11"/>
        <end position="76"/>
    </location>
</feature>
<evidence type="ECO:0000256" key="11">
    <source>
        <dbReference type="SAM" id="Phobius"/>
    </source>
</evidence>
<dbReference type="Pfam" id="PF00690">
    <property type="entry name" value="Cation_ATPase_N"/>
    <property type="match status" value="1"/>
</dbReference>
<evidence type="ECO:0000256" key="5">
    <source>
        <dbReference type="ARBA" id="ARBA00022741"/>
    </source>
</evidence>
<dbReference type="InterPro" id="IPR036412">
    <property type="entry name" value="HAD-like_sf"/>
</dbReference>
<feature type="transmembrane region" description="Helical" evidence="11">
    <location>
        <begin position="723"/>
        <end position="749"/>
    </location>
</feature>
<feature type="transmembrane region" description="Helical" evidence="11">
    <location>
        <begin position="650"/>
        <end position="670"/>
    </location>
</feature>